<dbReference type="PANTHER" id="PTHR32123:SF13">
    <property type="entry name" value="BICAUDAL D-RELATED PROTEIN HOMOLOG"/>
    <property type="match status" value="1"/>
</dbReference>
<dbReference type="Proteomes" id="UP000051574">
    <property type="component" value="Unassembled WGS sequence"/>
</dbReference>
<feature type="coiled-coil region" evidence="2">
    <location>
        <begin position="44"/>
        <end position="135"/>
    </location>
</feature>
<dbReference type="EMBL" id="LJIG01022654">
    <property type="protein sequence ID" value="KRT79422.1"/>
    <property type="molecule type" value="Genomic_DNA"/>
</dbReference>
<protein>
    <recommendedName>
        <fullName evidence="5">Bicaudal D-related protein homolog</fullName>
    </recommendedName>
</protein>
<proteinExistence type="predicted"/>
<dbReference type="InterPro" id="IPR051149">
    <property type="entry name" value="Spindly/BICDR_Dynein_Adapter"/>
</dbReference>
<evidence type="ECO:0008006" key="5">
    <source>
        <dbReference type="Google" id="ProtNLM"/>
    </source>
</evidence>
<keyword evidence="4" id="KW-1185">Reference proteome</keyword>
<accession>A0A0T6AX88</accession>
<sequence length="501" mass="58226">MHTLEEYIVSMENRSAIDNSSVSEDVWAQLQQKDNDLVLAAELGKALLEKNEELKKQHEAKEEELSKKLESVEQDRHLLKRKLASVESEYELKVLEYQNDIAELRDRLATKDGALKQIERDKSNLLDDLTHQNARLTGQLKQYAVAEAQLRLQVVELNERYQIGKKSTQEHVNSVNALKDELELVSDKKNDLEKRLHMFAAERENLAMALEEATDRIAQLERHARDQELRYQQSIKDYSLLSHEKISIEDRLTVSEQRSLLAEMDISEPSLSQECMSVYRQLRSLCQQLKTHNDDDDSGLHSDCSTASMEETQRQFSTGLLTEVAQELVNLVLDSDVVNLIERMERYRRDIQERDSELQRRSDTIMELTTKVSVCEVELQAALEERDRARNDASHTSLAQDEIVLKAREVRDHAVTRKNKAEVELAKTRVELMQANSQLLEAIQQKVELSQQLEQWQMDMQELLDEQLRTKLTSQEVKMKDNVRRQPVAPPRRRLLGFFQR</sequence>
<dbReference type="AlphaFoldDB" id="A0A0T6AX88"/>
<dbReference type="OrthoDB" id="9451547at2759"/>
<name>A0A0T6AX88_9SCAR</name>
<feature type="coiled-coil region" evidence="2">
    <location>
        <begin position="418"/>
        <end position="466"/>
    </location>
</feature>
<dbReference type="PANTHER" id="PTHR32123">
    <property type="entry name" value="BICD FAMILY-LIKE CARGO ADAPTER"/>
    <property type="match status" value="1"/>
</dbReference>
<feature type="coiled-coil region" evidence="2">
    <location>
        <begin position="175"/>
        <end position="237"/>
    </location>
</feature>
<keyword evidence="1 2" id="KW-0175">Coiled coil</keyword>
<evidence type="ECO:0000256" key="1">
    <source>
        <dbReference type="ARBA" id="ARBA00023054"/>
    </source>
</evidence>
<evidence type="ECO:0000313" key="3">
    <source>
        <dbReference type="EMBL" id="KRT79422.1"/>
    </source>
</evidence>
<reference evidence="3 4" key="1">
    <citation type="submission" date="2015-09" db="EMBL/GenBank/DDBJ databases">
        <title>Draft genome of the scarab beetle Oryctes borbonicus.</title>
        <authorList>
            <person name="Meyer J.M."/>
            <person name="Markov G.V."/>
            <person name="Baskaran P."/>
            <person name="Herrmann M."/>
            <person name="Sommer R.J."/>
            <person name="Roedelsperger C."/>
        </authorList>
    </citation>
    <scope>NUCLEOTIDE SEQUENCE [LARGE SCALE GENOMIC DNA]</scope>
    <source>
        <strain evidence="3">OB123</strain>
        <tissue evidence="3">Whole animal</tissue>
    </source>
</reference>
<feature type="coiled-coil region" evidence="2">
    <location>
        <begin position="337"/>
        <end position="392"/>
    </location>
</feature>
<evidence type="ECO:0000313" key="4">
    <source>
        <dbReference type="Proteomes" id="UP000051574"/>
    </source>
</evidence>
<gene>
    <name evidence="3" type="ORF">AMK59_7123</name>
</gene>
<comment type="caution">
    <text evidence="3">The sequence shown here is derived from an EMBL/GenBank/DDBJ whole genome shotgun (WGS) entry which is preliminary data.</text>
</comment>
<organism evidence="3 4">
    <name type="scientific">Oryctes borbonicus</name>
    <dbReference type="NCBI Taxonomy" id="1629725"/>
    <lineage>
        <taxon>Eukaryota</taxon>
        <taxon>Metazoa</taxon>
        <taxon>Ecdysozoa</taxon>
        <taxon>Arthropoda</taxon>
        <taxon>Hexapoda</taxon>
        <taxon>Insecta</taxon>
        <taxon>Pterygota</taxon>
        <taxon>Neoptera</taxon>
        <taxon>Endopterygota</taxon>
        <taxon>Coleoptera</taxon>
        <taxon>Polyphaga</taxon>
        <taxon>Scarabaeiformia</taxon>
        <taxon>Scarabaeidae</taxon>
        <taxon>Dynastinae</taxon>
        <taxon>Oryctes</taxon>
    </lineage>
</organism>
<evidence type="ECO:0000256" key="2">
    <source>
        <dbReference type="SAM" id="Coils"/>
    </source>
</evidence>